<reference evidence="13" key="3">
    <citation type="submission" date="2015-11" db="EMBL/GenBank/DDBJ databases">
        <authorList>
            <person name="Zhang Y."/>
            <person name="Guo Z."/>
        </authorList>
    </citation>
    <scope>NUCLEOTIDE SEQUENCE</scope>
    <source>
        <strain evidence="13">1</strain>
    </source>
</reference>
<dbReference type="PANTHER" id="PTHR33446">
    <property type="entry name" value="PROTEIN TONB-RELATED"/>
    <property type="match status" value="1"/>
</dbReference>
<evidence type="ECO:0000313" key="13">
    <source>
        <dbReference type="EMBL" id="CUU39614.1"/>
    </source>
</evidence>
<keyword evidence="8 11" id="KW-1133">Transmembrane helix</keyword>
<dbReference type="OrthoDB" id="5334999at2"/>
<evidence type="ECO:0000256" key="7">
    <source>
        <dbReference type="ARBA" id="ARBA00022927"/>
    </source>
</evidence>
<feature type="region of interest" description="Disordered" evidence="10">
    <location>
        <begin position="102"/>
        <end position="122"/>
    </location>
</feature>
<keyword evidence="3" id="KW-0813">Transport</keyword>
<dbReference type="AlphaFoldDB" id="A0A099UFG6"/>
<evidence type="ECO:0000259" key="12">
    <source>
        <dbReference type="PROSITE" id="PS52015"/>
    </source>
</evidence>
<dbReference type="PANTHER" id="PTHR33446:SF2">
    <property type="entry name" value="PROTEIN TONB"/>
    <property type="match status" value="1"/>
</dbReference>
<dbReference type="Proteomes" id="UP000029925">
    <property type="component" value="Unassembled WGS sequence"/>
</dbReference>
<sequence>MKTLVFQQKINNLFNKTNAHNSNEHISNYAGFIISLALHLALFFSLYGVFYNMDLRQNGESITTLSLATFMDTSNEDSVSETKPIVKKQKHREITKHDGKLAKQEEIITPPQNPPKAQPSENLEEGDVIQTLTFNDGSEDELFSKLKRAIDRKNKYPPMARKQGLEGRVVVEFVIHKNGGVSHIQLVESCPHKSLNLTALNAIKQAQNDFPIFTQTTKIRLPIVYKLDRG</sequence>
<feature type="domain" description="TonB C-terminal" evidence="12">
    <location>
        <begin position="141"/>
        <end position="230"/>
    </location>
</feature>
<keyword evidence="7" id="KW-0653">Protein transport</keyword>
<dbReference type="InterPro" id="IPR051045">
    <property type="entry name" value="TonB-dependent_transducer"/>
</dbReference>
<evidence type="ECO:0000256" key="3">
    <source>
        <dbReference type="ARBA" id="ARBA00022448"/>
    </source>
</evidence>
<dbReference type="EMBL" id="JRPF02000016">
    <property type="protein sequence ID" value="TLD77801.1"/>
    <property type="molecule type" value="Genomic_DNA"/>
</dbReference>
<dbReference type="RefSeq" id="WP_034342359.1">
    <property type="nucleotide sequence ID" value="NZ_CAOMZE010000036.1"/>
</dbReference>
<evidence type="ECO:0000256" key="11">
    <source>
        <dbReference type="SAM" id="Phobius"/>
    </source>
</evidence>
<keyword evidence="5" id="KW-0997">Cell inner membrane</keyword>
<proteinExistence type="inferred from homology"/>
<keyword evidence="6 11" id="KW-0812">Transmembrane</keyword>
<dbReference type="Pfam" id="PF03544">
    <property type="entry name" value="TonB_C"/>
    <property type="match status" value="1"/>
</dbReference>
<evidence type="ECO:0000256" key="1">
    <source>
        <dbReference type="ARBA" id="ARBA00004383"/>
    </source>
</evidence>
<dbReference type="GO" id="GO:0031992">
    <property type="term" value="F:energy transducer activity"/>
    <property type="evidence" value="ECO:0007669"/>
    <property type="project" value="TreeGrafter"/>
</dbReference>
<dbReference type="InterPro" id="IPR037682">
    <property type="entry name" value="TonB_C"/>
</dbReference>
<evidence type="ECO:0000256" key="10">
    <source>
        <dbReference type="SAM" id="MobiDB-lite"/>
    </source>
</evidence>
<dbReference type="KEGG" id="hty:BN2458_PEG0728"/>
<reference evidence="16" key="2">
    <citation type="submission" date="2015-11" db="EMBL/GenBank/DDBJ databases">
        <authorList>
            <person name="Anvar S.Y."/>
        </authorList>
    </citation>
    <scope>NUCLEOTIDE SEQUENCE [LARGE SCALE GENOMIC DNA]</scope>
</reference>
<gene>
    <name evidence="13" type="ORF">BN2458_PEG0728</name>
    <name evidence="14" type="ORF">LS75_009220</name>
</gene>
<organism evidence="13 16">
    <name type="scientific">Helicobacter typhlonius</name>
    <dbReference type="NCBI Taxonomy" id="76936"/>
    <lineage>
        <taxon>Bacteria</taxon>
        <taxon>Pseudomonadati</taxon>
        <taxon>Campylobacterota</taxon>
        <taxon>Epsilonproteobacteria</taxon>
        <taxon>Campylobacterales</taxon>
        <taxon>Helicobacteraceae</taxon>
        <taxon>Helicobacter</taxon>
    </lineage>
</organism>
<evidence type="ECO:0000256" key="5">
    <source>
        <dbReference type="ARBA" id="ARBA00022519"/>
    </source>
</evidence>
<evidence type="ECO:0000313" key="15">
    <source>
        <dbReference type="Proteomes" id="UP000029925"/>
    </source>
</evidence>
<feature type="transmembrane region" description="Helical" evidence="11">
    <location>
        <begin position="29"/>
        <end position="50"/>
    </location>
</feature>
<evidence type="ECO:0000256" key="9">
    <source>
        <dbReference type="ARBA" id="ARBA00023136"/>
    </source>
</evidence>
<dbReference type="GO" id="GO:0098797">
    <property type="term" value="C:plasma membrane protein complex"/>
    <property type="evidence" value="ECO:0007669"/>
    <property type="project" value="TreeGrafter"/>
</dbReference>
<dbReference type="PATRIC" id="fig|76936.10.peg.712"/>
<dbReference type="PROSITE" id="PS52015">
    <property type="entry name" value="TONB_CTD"/>
    <property type="match status" value="1"/>
</dbReference>
<dbReference type="NCBIfam" id="TIGR01352">
    <property type="entry name" value="tonB_Cterm"/>
    <property type="match status" value="1"/>
</dbReference>
<protein>
    <submittedName>
        <fullName evidence="14">Energy transducer TonB</fullName>
    </submittedName>
    <submittedName>
        <fullName evidence="13">Ferric siderophore transport system, periplasmic binding protein TonB</fullName>
    </submittedName>
</protein>
<dbReference type="SUPFAM" id="SSF74653">
    <property type="entry name" value="TolA/TonB C-terminal domain"/>
    <property type="match status" value="1"/>
</dbReference>
<dbReference type="GeneID" id="78151001"/>
<evidence type="ECO:0000256" key="2">
    <source>
        <dbReference type="ARBA" id="ARBA00006555"/>
    </source>
</evidence>
<evidence type="ECO:0000256" key="6">
    <source>
        <dbReference type="ARBA" id="ARBA00022692"/>
    </source>
</evidence>
<evidence type="ECO:0000313" key="16">
    <source>
        <dbReference type="Proteomes" id="UP000064525"/>
    </source>
</evidence>
<dbReference type="GO" id="GO:0015031">
    <property type="term" value="P:protein transport"/>
    <property type="evidence" value="ECO:0007669"/>
    <property type="project" value="UniProtKB-KW"/>
</dbReference>
<dbReference type="STRING" id="76936.BN2458_PEG0728"/>
<keyword evidence="4" id="KW-1003">Cell membrane</keyword>
<dbReference type="EMBL" id="LN907858">
    <property type="protein sequence ID" value="CUU39614.1"/>
    <property type="molecule type" value="Genomic_DNA"/>
</dbReference>
<reference evidence="14 15" key="1">
    <citation type="journal article" date="2014" name="Genome Announc.">
        <title>Draft genome sequences of eight enterohepatic helicobacter species isolated from both laboratory and wild rodents.</title>
        <authorList>
            <person name="Sheh A."/>
            <person name="Shen Z."/>
            <person name="Fox J.G."/>
        </authorList>
    </citation>
    <scope>NUCLEOTIDE SEQUENCE [LARGE SCALE GENOMIC DNA]</scope>
    <source>
        <strain evidence="14 15">MIT 98-6810</strain>
    </source>
</reference>
<dbReference type="Gene3D" id="3.30.1150.10">
    <property type="match status" value="1"/>
</dbReference>
<dbReference type="Proteomes" id="UP000064525">
    <property type="component" value="Chromosome I"/>
</dbReference>
<comment type="similarity">
    <text evidence="2">Belongs to the TonB family.</text>
</comment>
<keyword evidence="15" id="KW-1185">Reference proteome</keyword>
<evidence type="ECO:0000256" key="4">
    <source>
        <dbReference type="ARBA" id="ARBA00022475"/>
    </source>
</evidence>
<name>A0A099UFG6_9HELI</name>
<evidence type="ECO:0000256" key="8">
    <source>
        <dbReference type="ARBA" id="ARBA00022989"/>
    </source>
</evidence>
<dbReference type="InterPro" id="IPR006260">
    <property type="entry name" value="TonB/TolA_C"/>
</dbReference>
<evidence type="ECO:0000313" key="14">
    <source>
        <dbReference type="EMBL" id="TLD77801.1"/>
    </source>
</evidence>
<keyword evidence="9 11" id="KW-0472">Membrane</keyword>
<dbReference type="GO" id="GO:0055085">
    <property type="term" value="P:transmembrane transport"/>
    <property type="evidence" value="ECO:0007669"/>
    <property type="project" value="InterPro"/>
</dbReference>
<accession>A0A099UFG6</accession>
<comment type="subcellular location">
    <subcellularLocation>
        <location evidence="1">Cell inner membrane</location>
        <topology evidence="1">Single-pass membrane protein</topology>
        <orientation evidence="1">Periplasmic side</orientation>
    </subcellularLocation>
</comment>